<protein>
    <submittedName>
        <fullName evidence="2">Type IX secretion system membrane protein PorP/SprF</fullName>
    </submittedName>
</protein>
<dbReference type="InterPro" id="IPR019861">
    <property type="entry name" value="PorP/SprF_Bacteroidetes"/>
</dbReference>
<reference evidence="3" key="1">
    <citation type="journal article" date="2019" name="Int. J. Syst. Evol. Microbiol.">
        <title>The Global Catalogue of Microorganisms (GCM) 10K type strain sequencing project: providing services to taxonomists for standard genome sequencing and annotation.</title>
        <authorList>
            <consortium name="The Broad Institute Genomics Platform"/>
            <consortium name="The Broad Institute Genome Sequencing Center for Infectious Disease"/>
            <person name="Wu L."/>
            <person name="Ma J."/>
        </authorList>
    </citation>
    <scope>NUCLEOTIDE SEQUENCE [LARGE SCALE GENOMIC DNA]</scope>
    <source>
        <strain evidence="3">JCM 17858</strain>
    </source>
</reference>
<evidence type="ECO:0000256" key="1">
    <source>
        <dbReference type="SAM" id="SignalP"/>
    </source>
</evidence>
<comment type="caution">
    <text evidence="2">The sequence shown here is derived from an EMBL/GenBank/DDBJ whole genome shotgun (WGS) entry which is preliminary data.</text>
</comment>
<dbReference type="Proteomes" id="UP001500394">
    <property type="component" value="Unassembled WGS sequence"/>
</dbReference>
<feature type="signal peptide" evidence="1">
    <location>
        <begin position="1"/>
        <end position="21"/>
    </location>
</feature>
<dbReference type="Pfam" id="PF11751">
    <property type="entry name" value="PorP_SprF"/>
    <property type="match status" value="1"/>
</dbReference>
<proteinExistence type="predicted"/>
<dbReference type="RefSeq" id="WP_345069110.1">
    <property type="nucleotide sequence ID" value="NZ_BAABGR010000044.1"/>
</dbReference>
<dbReference type="NCBIfam" id="TIGR03519">
    <property type="entry name" value="T9SS_PorP_fam"/>
    <property type="match status" value="1"/>
</dbReference>
<organism evidence="2 3">
    <name type="scientific">Sphingobacterium thermophilum</name>
    <dbReference type="NCBI Taxonomy" id="768534"/>
    <lineage>
        <taxon>Bacteria</taxon>
        <taxon>Pseudomonadati</taxon>
        <taxon>Bacteroidota</taxon>
        <taxon>Sphingobacteriia</taxon>
        <taxon>Sphingobacteriales</taxon>
        <taxon>Sphingobacteriaceae</taxon>
        <taxon>Sphingobacterium</taxon>
    </lineage>
</organism>
<gene>
    <name evidence="2" type="ORF">GCM10023173_25770</name>
</gene>
<keyword evidence="1" id="KW-0732">Signal</keyword>
<name>A0ABP8R8L1_9SPHI</name>
<keyword evidence="3" id="KW-1185">Reference proteome</keyword>
<accession>A0ABP8R8L1</accession>
<sequence>MRFLGLAVCGILVLLSFPKSGNGQQYIPFAQHVFNASSVNPAYSGYKEDWYGQVGLRSQWTSVKGAPRSGYLSVDGILDREYKRHGAGVVLSYDKIGVQSASSFFVNYALRLQVDAEDSQRLSLGFAGGWTQYSLNGRELTYIDEEDPYVPQGIITTWRPDIRLGAFYYSPSWYVGIAVYDLFSDADSREDFVFNQNSLEGLYRNTHAYFMVGAALPMYAGWVFRPSLLIKDDLETPTSLDVNVMAIFDEKFWVGMAYRTRTKLFGRNYSEETLSKFSTFRSIALLLQFHTPSKLRIGYSFEYNLNRIAGMNGGTHELSIGVPFGHTKATPFTKPKYF</sequence>
<evidence type="ECO:0000313" key="2">
    <source>
        <dbReference type="EMBL" id="GAA4521016.1"/>
    </source>
</evidence>
<evidence type="ECO:0000313" key="3">
    <source>
        <dbReference type="Proteomes" id="UP001500394"/>
    </source>
</evidence>
<dbReference type="EMBL" id="BAABGR010000044">
    <property type="protein sequence ID" value="GAA4521016.1"/>
    <property type="molecule type" value="Genomic_DNA"/>
</dbReference>
<feature type="chain" id="PRO_5046257210" evidence="1">
    <location>
        <begin position="22"/>
        <end position="338"/>
    </location>
</feature>